<feature type="compositionally biased region" description="Basic and acidic residues" evidence="1">
    <location>
        <begin position="198"/>
        <end position="217"/>
    </location>
</feature>
<dbReference type="VEuPathDB" id="TriTrypDB:Tc_MARK_3966"/>
<feature type="region of interest" description="Disordered" evidence="1">
    <location>
        <begin position="35"/>
        <end position="341"/>
    </location>
</feature>
<keyword evidence="2" id="KW-0732">Signal</keyword>
<protein>
    <submittedName>
        <fullName evidence="3">Mucin-associated surface protein (MASP)</fullName>
    </submittedName>
</protein>
<dbReference type="AlphaFoldDB" id="A0A2V2VPY6"/>
<dbReference type="Proteomes" id="UP000246121">
    <property type="component" value="Unassembled WGS sequence"/>
</dbReference>
<dbReference type="VEuPathDB" id="TriTrypDB:BCY84_21182"/>
<dbReference type="VEuPathDB" id="TriTrypDB:TcG_08817"/>
<evidence type="ECO:0000313" key="4">
    <source>
        <dbReference type="Proteomes" id="UP000246121"/>
    </source>
</evidence>
<dbReference type="VEuPathDB" id="TriTrypDB:ECC02_010179"/>
<dbReference type="VEuPathDB" id="TriTrypDB:TcCLB.506611.40"/>
<dbReference type="VEuPathDB" id="TriTrypDB:TCSYLVIO_008073"/>
<dbReference type="VEuPathDB" id="TriTrypDB:TcCL_NonESM12419"/>
<evidence type="ECO:0000256" key="1">
    <source>
        <dbReference type="SAM" id="MobiDB-lite"/>
    </source>
</evidence>
<dbReference type="VEuPathDB" id="TriTrypDB:C3747_86g179"/>
<evidence type="ECO:0000256" key="2">
    <source>
        <dbReference type="SAM" id="SignalP"/>
    </source>
</evidence>
<evidence type="ECO:0000313" key="3">
    <source>
        <dbReference type="EMBL" id="PWU98370.1"/>
    </source>
</evidence>
<gene>
    <name evidence="3" type="ORF">C4B63_12g46</name>
</gene>
<dbReference type="VEuPathDB" id="TriTrypDB:TcCLB.511607.40"/>
<dbReference type="EMBL" id="PRFA01000012">
    <property type="protein sequence ID" value="PWU98370.1"/>
    <property type="molecule type" value="Genomic_DNA"/>
</dbReference>
<dbReference type="VEuPathDB" id="TriTrypDB:TcBrA4_0172240"/>
<feature type="compositionally biased region" description="Polar residues" evidence="1">
    <location>
        <begin position="321"/>
        <end position="341"/>
    </location>
</feature>
<dbReference type="VEuPathDB" id="TriTrypDB:TCDM_11506"/>
<name>A0A2V2VPY6_TRYCR</name>
<organism evidence="3 4">
    <name type="scientific">Trypanosoma cruzi</name>
    <dbReference type="NCBI Taxonomy" id="5693"/>
    <lineage>
        <taxon>Eukaryota</taxon>
        <taxon>Discoba</taxon>
        <taxon>Euglenozoa</taxon>
        <taxon>Kinetoplastea</taxon>
        <taxon>Metakinetoplastina</taxon>
        <taxon>Trypanosomatida</taxon>
        <taxon>Trypanosomatidae</taxon>
        <taxon>Trypanosoma</taxon>
        <taxon>Schizotrypanum</taxon>
    </lineage>
</organism>
<feature type="compositionally biased region" description="Basic and acidic residues" evidence="1">
    <location>
        <begin position="301"/>
        <end position="316"/>
    </location>
</feature>
<sequence length="360" mass="37308">MAMMMTGRVLLVCALCVLWCGAAAVMCDGGANIETEKESRGSQRVSGNPDGKGGQGEAEGSFPPESETVIKSVGAGDGKDPKQQNGVVMTPPTNPDRKEEEREKEKENVVTEQTQAIAGPKKGERKSQLTPTRDEEEPPAEGVKTPQGAASSGEEIVLLEDHSDQSHGGKNPADVLAAEMSSGEKGKAPKAPPSIPNKNEKREVDLKATTNNEKENLENVASVKKTEILLDDEEATSNQRNEGLASTTGNQESEPSNSHAELTPPSISAASNASNDDADKDTNKGNPNNDSAAGGAATEGAHQDGKKEERAEEKTPLKSVPSINDTATPGNSDGSTAVSHTTSPLLPLVACAAAAAVVAA</sequence>
<feature type="chain" id="PRO_5015847055" evidence="2">
    <location>
        <begin position="25"/>
        <end position="360"/>
    </location>
</feature>
<dbReference type="VEuPathDB" id="TriTrypDB:C4B63_12g46"/>
<feature type="signal peptide" evidence="2">
    <location>
        <begin position="1"/>
        <end position="24"/>
    </location>
</feature>
<feature type="compositionally biased region" description="Polar residues" evidence="1">
    <location>
        <begin position="236"/>
        <end position="260"/>
    </location>
</feature>
<comment type="caution">
    <text evidence="3">The sequence shown here is derived from an EMBL/GenBank/DDBJ whole genome shotgun (WGS) entry which is preliminary data.</text>
</comment>
<dbReference type="VEuPathDB" id="TriTrypDB:TcCLB.508745.20"/>
<reference evidence="3 4" key="1">
    <citation type="journal article" date="2018" name="Microb. Genom.">
        <title>Expanding an expanded genome: long-read sequencing of Trypanosoma cruzi.</title>
        <authorList>
            <person name="Berna L."/>
            <person name="Rodriguez M."/>
            <person name="Chiribao M.L."/>
            <person name="Parodi-Talice A."/>
            <person name="Pita S."/>
            <person name="Rijo G."/>
            <person name="Alvarez-Valin F."/>
            <person name="Robello C."/>
        </authorList>
    </citation>
    <scope>NUCLEOTIDE SEQUENCE [LARGE SCALE GENOMIC DNA]</scope>
    <source>
        <strain evidence="3 4">Dm28c</strain>
    </source>
</reference>
<feature type="compositionally biased region" description="Basic and acidic residues" evidence="1">
    <location>
        <begin position="95"/>
        <end position="109"/>
    </location>
</feature>
<proteinExistence type="predicted"/>
<accession>A0A2V2VPY6</accession>
<feature type="compositionally biased region" description="Low complexity" evidence="1">
    <location>
        <begin position="266"/>
        <end position="275"/>
    </location>
</feature>